<dbReference type="Pfam" id="PF04389">
    <property type="entry name" value="Peptidase_M28"/>
    <property type="match status" value="1"/>
</dbReference>
<gene>
    <name evidence="4" type="ORF">DJ013_06005</name>
</gene>
<keyword evidence="2" id="KW-0012">Acyltransferase</keyword>
<feature type="domain" description="Peptidase M28" evidence="3">
    <location>
        <begin position="107"/>
        <end position="331"/>
    </location>
</feature>
<evidence type="ECO:0000256" key="2">
    <source>
        <dbReference type="ARBA" id="ARBA00023315"/>
    </source>
</evidence>
<dbReference type="AlphaFoldDB" id="A0A2Z4GA01"/>
<dbReference type="EMBL" id="CP029480">
    <property type="protein sequence ID" value="AWV97743.1"/>
    <property type="molecule type" value="Genomic_DNA"/>
</dbReference>
<evidence type="ECO:0000256" key="1">
    <source>
        <dbReference type="ARBA" id="ARBA00022679"/>
    </source>
</evidence>
<dbReference type="PANTHER" id="PTHR12283">
    <property type="entry name" value="GLUTAMINYL-PEPTIDE CYCLOTRANSFERASE"/>
    <property type="match status" value="1"/>
</dbReference>
<sequence>MKATFKILSFILVVSFFTSCKSSTSEETKSSSDESSKPTVLAPDFKADLAYEKVKKQLDFGVRVPNSQGHKKCGDWIVETMKSYGLEVTEQSFEAFSYTGKSLDARNIIASYNPTAKKRILLAAHWDTREVADQDDERVSEPILGANDGASGVSVLLQLAETINQATEKPNIGIDYIFFDAEDGGKPESFKGNTLNEYGGYLMGSDYWAKNPHIDNYTAFYGVLFDMVGAKGATFYKDKISMRVAPSVVNKIWNVASSKGYSSFFLNPIGGDILDDHIPVIQHRNIPMIDIIDQKINGTQTFFDHWHTHDDNLDAIDVNTLEAVGETMIQTLYEENGIIQ</sequence>
<dbReference type="GO" id="GO:0016603">
    <property type="term" value="F:glutaminyl-peptide cyclotransferase activity"/>
    <property type="evidence" value="ECO:0007669"/>
    <property type="project" value="TreeGrafter"/>
</dbReference>
<keyword evidence="1" id="KW-0808">Transferase</keyword>
<evidence type="ECO:0000313" key="5">
    <source>
        <dbReference type="Proteomes" id="UP000249873"/>
    </source>
</evidence>
<dbReference type="InterPro" id="IPR040234">
    <property type="entry name" value="QC/QCL"/>
</dbReference>
<dbReference type="RefSeq" id="WP_111370845.1">
    <property type="nucleotide sequence ID" value="NZ_CP029480.1"/>
</dbReference>
<organism evidence="4 5">
    <name type="scientific">Arcticibacterium luteifluviistationis</name>
    <dbReference type="NCBI Taxonomy" id="1784714"/>
    <lineage>
        <taxon>Bacteria</taxon>
        <taxon>Pseudomonadati</taxon>
        <taxon>Bacteroidota</taxon>
        <taxon>Cytophagia</taxon>
        <taxon>Cytophagales</taxon>
        <taxon>Leadbetterellaceae</taxon>
        <taxon>Arcticibacterium</taxon>
    </lineage>
</organism>
<dbReference type="PROSITE" id="PS51257">
    <property type="entry name" value="PROKAR_LIPOPROTEIN"/>
    <property type="match status" value="1"/>
</dbReference>
<dbReference type="GO" id="GO:0008270">
    <property type="term" value="F:zinc ion binding"/>
    <property type="evidence" value="ECO:0007669"/>
    <property type="project" value="TreeGrafter"/>
</dbReference>
<dbReference type="SUPFAM" id="SSF53187">
    <property type="entry name" value="Zn-dependent exopeptidases"/>
    <property type="match status" value="1"/>
</dbReference>
<accession>A0A2Z4GA01</accession>
<dbReference type="Proteomes" id="UP000249873">
    <property type="component" value="Chromosome"/>
</dbReference>
<evidence type="ECO:0000313" key="4">
    <source>
        <dbReference type="EMBL" id="AWV97743.1"/>
    </source>
</evidence>
<dbReference type="KEGG" id="als:DJ013_06005"/>
<proteinExistence type="predicted"/>
<dbReference type="Gene3D" id="3.40.630.10">
    <property type="entry name" value="Zn peptidases"/>
    <property type="match status" value="1"/>
</dbReference>
<dbReference type="InterPro" id="IPR007484">
    <property type="entry name" value="Peptidase_M28"/>
</dbReference>
<name>A0A2Z4GA01_9BACT</name>
<keyword evidence="5" id="KW-1185">Reference proteome</keyword>
<evidence type="ECO:0000259" key="3">
    <source>
        <dbReference type="Pfam" id="PF04389"/>
    </source>
</evidence>
<reference evidence="4 5" key="1">
    <citation type="submission" date="2018-05" db="EMBL/GenBank/DDBJ databases">
        <title>Complete genome sequence of Arcticibacterium luteifluviistationis SM1504T, a cytophagaceae bacterium isolated from Arctic surface seawater.</title>
        <authorList>
            <person name="Li Y."/>
            <person name="Qin Q.-L."/>
        </authorList>
    </citation>
    <scope>NUCLEOTIDE SEQUENCE [LARGE SCALE GENOMIC DNA]</scope>
    <source>
        <strain evidence="4 5">SM1504</strain>
    </source>
</reference>
<protein>
    <recommendedName>
        <fullName evidence="3">Peptidase M28 domain-containing protein</fullName>
    </recommendedName>
</protein>
<dbReference type="OrthoDB" id="9773494at2"/>
<dbReference type="PANTHER" id="PTHR12283:SF6">
    <property type="entry name" value="GLUTAMINYL-PEPTIDE CYCLOTRANSFERASE-RELATED"/>
    <property type="match status" value="1"/>
</dbReference>